<keyword evidence="4" id="KW-1185">Reference proteome</keyword>
<dbReference type="InterPro" id="IPR000504">
    <property type="entry name" value="RRM_dom"/>
</dbReference>
<accession>A0A1J4KN00</accession>
<dbReference type="GeneID" id="94824609"/>
<dbReference type="AlphaFoldDB" id="A0A1J4KN00"/>
<dbReference type="GO" id="GO:0003723">
    <property type="term" value="F:RNA binding"/>
    <property type="evidence" value="ECO:0007669"/>
    <property type="project" value="UniProtKB-UniRule"/>
</dbReference>
<dbReference type="EMBL" id="MLAK01000593">
    <property type="protein sequence ID" value="OHT11180.1"/>
    <property type="molecule type" value="Genomic_DNA"/>
</dbReference>
<sequence length="412" mass="47516">MISNQTVLINNIPVDTKKSIIVMSLERFGSVSKVKFLSYYYMNQKIRLNSVFVSFKDQKSAESISDAKNQSIEIDKRLVDVIHLNTFHELYPTAIILGDYSHLSKEFIMNFFEKYGALRLGTVYSLDKPFYTAIFESKEKLDEAIAENPCFVVNKYSYSVQHFGVFPENKTPKVSAFSKFVNENSSQKKHMLKLIHEDKKYFVNPIISSAVSGTIRKELLKDPKLKKITLCPIKGNFKPIYDLLWGKPLKFIENSYDPLFLYLMSAFLEIDSFLEFLEDDYYNLLNVQNAINGIKLTYKFGCGIQPNIRYIASHANLFAESSILANLDIGILQTVFLSEHFYGNQTTIDAFTDAIKKNENKNKNLNCKLIQSLRNLTNDEYNLYLSNNDLDLNCIRNKFIELFESGSRKDPQ</sequence>
<evidence type="ECO:0000313" key="3">
    <source>
        <dbReference type="EMBL" id="OHT11180.1"/>
    </source>
</evidence>
<name>A0A1J4KN00_9EUKA</name>
<protein>
    <recommendedName>
        <fullName evidence="2">RRM domain-containing protein</fullName>
    </recommendedName>
</protein>
<dbReference type="Gene3D" id="3.30.70.330">
    <property type="match status" value="1"/>
</dbReference>
<evidence type="ECO:0000313" key="4">
    <source>
        <dbReference type="Proteomes" id="UP000179807"/>
    </source>
</evidence>
<dbReference type="PROSITE" id="PS50102">
    <property type="entry name" value="RRM"/>
    <property type="match status" value="1"/>
</dbReference>
<reference evidence="3" key="1">
    <citation type="submission" date="2016-10" db="EMBL/GenBank/DDBJ databases">
        <authorList>
            <person name="Benchimol M."/>
            <person name="Almeida L.G."/>
            <person name="Vasconcelos A.T."/>
            <person name="Perreira-Neves A."/>
            <person name="Rosa I.A."/>
            <person name="Tasca T."/>
            <person name="Bogo M.R."/>
            <person name="de Souza W."/>
        </authorList>
    </citation>
    <scope>NUCLEOTIDE SEQUENCE [LARGE SCALE GENOMIC DNA]</scope>
    <source>
        <strain evidence="3">K</strain>
    </source>
</reference>
<proteinExistence type="predicted"/>
<evidence type="ECO:0000259" key="2">
    <source>
        <dbReference type="PROSITE" id="PS50102"/>
    </source>
</evidence>
<organism evidence="3 4">
    <name type="scientific">Tritrichomonas foetus</name>
    <dbReference type="NCBI Taxonomy" id="1144522"/>
    <lineage>
        <taxon>Eukaryota</taxon>
        <taxon>Metamonada</taxon>
        <taxon>Parabasalia</taxon>
        <taxon>Tritrichomonadida</taxon>
        <taxon>Tritrichomonadidae</taxon>
        <taxon>Tritrichomonas</taxon>
    </lineage>
</organism>
<dbReference type="VEuPathDB" id="TrichDB:TRFO_01103"/>
<feature type="domain" description="RRM" evidence="2">
    <location>
        <begin position="5"/>
        <end position="86"/>
    </location>
</feature>
<comment type="caution">
    <text evidence="3">The sequence shown here is derived from an EMBL/GenBank/DDBJ whole genome shotgun (WGS) entry which is preliminary data.</text>
</comment>
<dbReference type="Proteomes" id="UP000179807">
    <property type="component" value="Unassembled WGS sequence"/>
</dbReference>
<evidence type="ECO:0000256" key="1">
    <source>
        <dbReference type="PROSITE-ProRule" id="PRU00176"/>
    </source>
</evidence>
<dbReference type="RefSeq" id="XP_068364316.1">
    <property type="nucleotide sequence ID" value="XM_068489905.1"/>
</dbReference>
<dbReference type="InterPro" id="IPR035979">
    <property type="entry name" value="RBD_domain_sf"/>
</dbReference>
<keyword evidence="1" id="KW-0694">RNA-binding</keyword>
<dbReference type="InterPro" id="IPR012677">
    <property type="entry name" value="Nucleotide-bd_a/b_plait_sf"/>
</dbReference>
<gene>
    <name evidence="3" type="ORF">TRFO_01103</name>
</gene>
<dbReference type="SUPFAM" id="SSF54928">
    <property type="entry name" value="RNA-binding domain, RBD"/>
    <property type="match status" value="1"/>
</dbReference>